<evidence type="ECO:0000256" key="1">
    <source>
        <dbReference type="SAM" id="MobiDB-lite"/>
    </source>
</evidence>
<reference evidence="2 3" key="1">
    <citation type="submission" date="2019-05" db="EMBL/GenBank/DDBJ databases">
        <title>Another draft genome of Portunus trituberculatus and its Hox gene families provides insights of decapod evolution.</title>
        <authorList>
            <person name="Jeong J.-H."/>
            <person name="Song I."/>
            <person name="Kim S."/>
            <person name="Choi T."/>
            <person name="Kim D."/>
            <person name="Ryu S."/>
            <person name="Kim W."/>
        </authorList>
    </citation>
    <scope>NUCLEOTIDE SEQUENCE [LARGE SCALE GENOMIC DNA]</scope>
    <source>
        <tissue evidence="2">Muscle</tissue>
    </source>
</reference>
<evidence type="ECO:0000313" key="2">
    <source>
        <dbReference type="EMBL" id="MPC71933.1"/>
    </source>
</evidence>
<dbReference type="AlphaFoldDB" id="A0A5B7HP71"/>
<comment type="caution">
    <text evidence="2">The sequence shown here is derived from an EMBL/GenBank/DDBJ whole genome shotgun (WGS) entry which is preliminary data.</text>
</comment>
<feature type="region of interest" description="Disordered" evidence="1">
    <location>
        <begin position="64"/>
        <end position="123"/>
    </location>
</feature>
<gene>
    <name evidence="2" type="ORF">E2C01_066225</name>
</gene>
<protein>
    <submittedName>
        <fullName evidence="2">Uncharacterized protein</fullName>
    </submittedName>
</protein>
<sequence>MFTPYYISPLKQKSVLSLFSHLTTNAKKQSPDTAQFFIFKTANSPTQDCKVSHNVVQVKHYNYNTTTNNNTDSNLMLEEKNDVNREKKHTQSNTTTTTTTTTTTNTTTSNNNNNDSNLMQEER</sequence>
<dbReference type="EMBL" id="VSRR010033800">
    <property type="protein sequence ID" value="MPC71933.1"/>
    <property type="molecule type" value="Genomic_DNA"/>
</dbReference>
<feature type="compositionally biased region" description="Low complexity" evidence="1">
    <location>
        <begin position="92"/>
        <end position="114"/>
    </location>
</feature>
<accession>A0A5B7HP71</accession>
<evidence type="ECO:0000313" key="3">
    <source>
        <dbReference type="Proteomes" id="UP000324222"/>
    </source>
</evidence>
<dbReference type="Proteomes" id="UP000324222">
    <property type="component" value="Unassembled WGS sequence"/>
</dbReference>
<keyword evidence="3" id="KW-1185">Reference proteome</keyword>
<organism evidence="2 3">
    <name type="scientific">Portunus trituberculatus</name>
    <name type="common">Swimming crab</name>
    <name type="synonym">Neptunus trituberculatus</name>
    <dbReference type="NCBI Taxonomy" id="210409"/>
    <lineage>
        <taxon>Eukaryota</taxon>
        <taxon>Metazoa</taxon>
        <taxon>Ecdysozoa</taxon>
        <taxon>Arthropoda</taxon>
        <taxon>Crustacea</taxon>
        <taxon>Multicrustacea</taxon>
        <taxon>Malacostraca</taxon>
        <taxon>Eumalacostraca</taxon>
        <taxon>Eucarida</taxon>
        <taxon>Decapoda</taxon>
        <taxon>Pleocyemata</taxon>
        <taxon>Brachyura</taxon>
        <taxon>Eubrachyura</taxon>
        <taxon>Portunoidea</taxon>
        <taxon>Portunidae</taxon>
        <taxon>Portuninae</taxon>
        <taxon>Portunus</taxon>
    </lineage>
</organism>
<name>A0A5B7HP71_PORTR</name>
<proteinExistence type="predicted"/>